<feature type="domain" description="DUF7507" evidence="3">
    <location>
        <begin position="32"/>
        <end position="148"/>
    </location>
</feature>
<organism evidence="4 5">
    <name type="scientific">Psychroserpens ponticola</name>
    <dbReference type="NCBI Taxonomy" id="2932268"/>
    <lineage>
        <taxon>Bacteria</taxon>
        <taxon>Pseudomonadati</taxon>
        <taxon>Bacteroidota</taxon>
        <taxon>Flavobacteriia</taxon>
        <taxon>Flavobacteriales</taxon>
        <taxon>Flavobacteriaceae</taxon>
        <taxon>Psychroserpens</taxon>
    </lineage>
</organism>
<gene>
    <name evidence="4" type="ORF">MUN68_001970</name>
</gene>
<dbReference type="EMBL" id="CP116221">
    <property type="protein sequence ID" value="WCO02268.1"/>
    <property type="molecule type" value="Genomic_DNA"/>
</dbReference>
<dbReference type="Proteomes" id="UP001202717">
    <property type="component" value="Chromosome"/>
</dbReference>
<evidence type="ECO:0000313" key="4">
    <source>
        <dbReference type="EMBL" id="WCO02268.1"/>
    </source>
</evidence>
<evidence type="ECO:0000256" key="2">
    <source>
        <dbReference type="SAM" id="SignalP"/>
    </source>
</evidence>
<feature type="region of interest" description="Disordered" evidence="1">
    <location>
        <begin position="141"/>
        <end position="165"/>
    </location>
</feature>
<name>A0ABY7RZ04_9FLAO</name>
<dbReference type="Pfam" id="PF24346">
    <property type="entry name" value="DUF7507"/>
    <property type="match status" value="1"/>
</dbReference>
<evidence type="ECO:0000259" key="3">
    <source>
        <dbReference type="Pfam" id="PF24346"/>
    </source>
</evidence>
<sequence length="448" mass="50152">MRFLFTFLITILLLTSCSSSEDPDSQEVDNSAIEVTVTASVIDEGNGINGVDDIIEYTISIQNTGDVSLSSLSLVSSLKDFLNNSLELDTAPNFINASLGSTMGSIQASEIATYTARFTITQSEVDADGLSYSVTVNAMTPQNESVSDLSDNGDDSDGNSENDDTEINIEFDPLIIAEYHLLNSEGNPSNKYFFNADGRIKELHTTDTKFYFEFDNSQQLINITITDINNVPIESQDIVYGTGNRILSIGNRNFEFFETENYYIDSESYYSDGPLTYEDNGVTYEEYELWYDKYEVFTGNPIVKRCLYSGGEITNLTTNELQVYGDCSEFESNGYSNNVTNSCGDTDCVDYGYDTNPNPLFGDTNLIDVYGFIRNLTFGIQPSKLNILINANNLTLINYSDPSYILYDYEFNENNLPITGSKQYMDELGAYDINPYSRYYYQGDVITD</sequence>
<dbReference type="PROSITE" id="PS51257">
    <property type="entry name" value="PROKAR_LIPOPROTEIN"/>
    <property type="match status" value="1"/>
</dbReference>
<evidence type="ECO:0000313" key="5">
    <source>
        <dbReference type="Proteomes" id="UP001202717"/>
    </source>
</evidence>
<keyword evidence="5" id="KW-1185">Reference proteome</keyword>
<evidence type="ECO:0000256" key="1">
    <source>
        <dbReference type="SAM" id="MobiDB-lite"/>
    </source>
</evidence>
<proteinExistence type="predicted"/>
<accession>A0ABY7RZ04</accession>
<feature type="signal peptide" evidence="2">
    <location>
        <begin position="1"/>
        <end position="20"/>
    </location>
</feature>
<keyword evidence="2" id="KW-0732">Signal</keyword>
<reference evidence="4 5" key="1">
    <citation type="submission" date="2023-01" db="EMBL/GenBank/DDBJ databases">
        <title>Psychroserpens ponticola sp. nov., isolated from seawater.</title>
        <authorList>
            <person name="Kristyanto S."/>
            <person name="Jung J."/>
            <person name="Kim J.M."/>
            <person name="Jeon C.O."/>
        </authorList>
    </citation>
    <scope>NUCLEOTIDE SEQUENCE [LARGE SCALE GENOMIC DNA]</scope>
    <source>
        <strain evidence="4 5">MSW6</strain>
    </source>
</reference>
<dbReference type="InterPro" id="IPR055354">
    <property type="entry name" value="DUF7507"/>
</dbReference>
<feature type="compositionally biased region" description="Acidic residues" evidence="1">
    <location>
        <begin position="151"/>
        <end position="165"/>
    </location>
</feature>
<protein>
    <recommendedName>
        <fullName evidence="3">DUF7507 domain-containing protein</fullName>
    </recommendedName>
</protein>
<dbReference type="RefSeq" id="WP_249994983.1">
    <property type="nucleotide sequence ID" value="NZ_CP116221.1"/>
</dbReference>
<feature type="chain" id="PRO_5046998456" description="DUF7507 domain-containing protein" evidence="2">
    <location>
        <begin position="21"/>
        <end position="448"/>
    </location>
</feature>